<evidence type="ECO:0000313" key="2">
    <source>
        <dbReference type="Proteomes" id="UP000663828"/>
    </source>
</evidence>
<accession>A0A814D1V3</accession>
<dbReference type="AlphaFoldDB" id="A0A814D1V3"/>
<dbReference type="Proteomes" id="UP000663828">
    <property type="component" value="Unassembled WGS sequence"/>
</dbReference>
<keyword evidence="2" id="KW-1185">Reference proteome</keyword>
<dbReference type="EMBL" id="CAJNOR010000564">
    <property type="protein sequence ID" value="CAF0949087.1"/>
    <property type="molecule type" value="Genomic_DNA"/>
</dbReference>
<name>A0A814D1V3_ADIRI</name>
<reference evidence="1" key="1">
    <citation type="submission" date="2021-02" db="EMBL/GenBank/DDBJ databases">
        <authorList>
            <person name="Nowell W R."/>
        </authorList>
    </citation>
    <scope>NUCLEOTIDE SEQUENCE</scope>
</reference>
<evidence type="ECO:0000313" key="1">
    <source>
        <dbReference type="EMBL" id="CAF0949087.1"/>
    </source>
</evidence>
<protein>
    <submittedName>
        <fullName evidence="1">Uncharacterized protein</fullName>
    </submittedName>
</protein>
<gene>
    <name evidence="1" type="ORF">XAT740_LOCUS10561</name>
</gene>
<sequence>MNYQQSAFEDFLARLFKKSLEGLNSSVNEINRCRSFIQEQYDSYMTKLSTEVKEYRKKIQGENQQELFEQIDHLFNKTSEQLLLSTIFSAIGLFNSVDSIIALFTGIGTDVLGIAPIRMGFVIHNTASEMMFKDKLNELEGKLTLAEMRMQIIVWIGFTQFIRNVDSVWCINAQKQLSVSGKHLVSEFKKRLSNHDIYETAMCRIEMTYSRTKKDQSLHVTFGTSDPPVELQTNVHVRVNTSIIFKTKGKGNDVVNRIHFTCDSKDVCDRKFFSGHADWLVNNQFTKLIDALRPLLQSKKKSSQCIVDNGINITISTCHSCVWNSFSSTNRRNQSNCYQGEYHRSELSMITDIILSDIYQHGEKNNITEINQTRQYWCTSHWCTNQSNVQKINDIIDKQYNWPPFYEALQTDSETTTTKSTSKTSLASSSVKNSTGDIEMYWNGSGLFYVKTYWIQGTLISITLLHFL</sequence>
<comment type="caution">
    <text evidence="1">The sequence shown here is derived from an EMBL/GenBank/DDBJ whole genome shotgun (WGS) entry which is preliminary data.</text>
</comment>
<organism evidence="1 2">
    <name type="scientific">Adineta ricciae</name>
    <name type="common">Rotifer</name>
    <dbReference type="NCBI Taxonomy" id="249248"/>
    <lineage>
        <taxon>Eukaryota</taxon>
        <taxon>Metazoa</taxon>
        <taxon>Spiralia</taxon>
        <taxon>Gnathifera</taxon>
        <taxon>Rotifera</taxon>
        <taxon>Eurotatoria</taxon>
        <taxon>Bdelloidea</taxon>
        <taxon>Adinetida</taxon>
        <taxon>Adinetidae</taxon>
        <taxon>Adineta</taxon>
    </lineage>
</organism>
<proteinExistence type="predicted"/>